<dbReference type="AlphaFoldDB" id="A0A0A9F9I6"/>
<feature type="region of interest" description="Disordered" evidence="1">
    <location>
        <begin position="20"/>
        <end position="59"/>
    </location>
</feature>
<evidence type="ECO:0000313" key="2">
    <source>
        <dbReference type="EMBL" id="JAE08997.1"/>
    </source>
</evidence>
<sequence length="59" mass="6538">MFSVTAVLPYLTSCRNQHHLRPRVSGSHPLQQCATEGDEPAPPCNRSQEPLVKKEPSLV</sequence>
<protein>
    <submittedName>
        <fullName evidence="2">Uncharacterized protein</fullName>
    </submittedName>
</protein>
<dbReference type="EMBL" id="GBRH01188899">
    <property type="protein sequence ID" value="JAE08997.1"/>
    <property type="molecule type" value="Transcribed_RNA"/>
</dbReference>
<proteinExistence type="predicted"/>
<name>A0A0A9F9I6_ARUDO</name>
<reference evidence="2" key="1">
    <citation type="submission" date="2014-09" db="EMBL/GenBank/DDBJ databases">
        <authorList>
            <person name="Magalhaes I.L.F."/>
            <person name="Oliveira U."/>
            <person name="Santos F.R."/>
            <person name="Vidigal T.H.D.A."/>
            <person name="Brescovit A.D."/>
            <person name="Santos A.J."/>
        </authorList>
    </citation>
    <scope>NUCLEOTIDE SEQUENCE</scope>
    <source>
        <tissue evidence="2">Shoot tissue taken approximately 20 cm above the soil surface</tissue>
    </source>
</reference>
<accession>A0A0A9F9I6</accession>
<organism evidence="2">
    <name type="scientific">Arundo donax</name>
    <name type="common">Giant reed</name>
    <name type="synonym">Donax arundinaceus</name>
    <dbReference type="NCBI Taxonomy" id="35708"/>
    <lineage>
        <taxon>Eukaryota</taxon>
        <taxon>Viridiplantae</taxon>
        <taxon>Streptophyta</taxon>
        <taxon>Embryophyta</taxon>
        <taxon>Tracheophyta</taxon>
        <taxon>Spermatophyta</taxon>
        <taxon>Magnoliopsida</taxon>
        <taxon>Liliopsida</taxon>
        <taxon>Poales</taxon>
        <taxon>Poaceae</taxon>
        <taxon>PACMAD clade</taxon>
        <taxon>Arundinoideae</taxon>
        <taxon>Arundineae</taxon>
        <taxon>Arundo</taxon>
    </lineage>
</organism>
<reference evidence="2" key="2">
    <citation type="journal article" date="2015" name="Data Brief">
        <title>Shoot transcriptome of the giant reed, Arundo donax.</title>
        <authorList>
            <person name="Barrero R.A."/>
            <person name="Guerrero F.D."/>
            <person name="Moolhuijzen P."/>
            <person name="Goolsby J.A."/>
            <person name="Tidwell J."/>
            <person name="Bellgard S.E."/>
            <person name="Bellgard M.I."/>
        </authorList>
    </citation>
    <scope>NUCLEOTIDE SEQUENCE</scope>
    <source>
        <tissue evidence="2">Shoot tissue taken approximately 20 cm above the soil surface</tissue>
    </source>
</reference>
<evidence type="ECO:0000256" key="1">
    <source>
        <dbReference type="SAM" id="MobiDB-lite"/>
    </source>
</evidence>